<dbReference type="GeneID" id="59343122"/>
<evidence type="ECO:0000313" key="2">
    <source>
        <dbReference type="Proteomes" id="UP000636479"/>
    </source>
</evidence>
<dbReference type="RefSeq" id="XP_037223491.1">
    <property type="nucleotide sequence ID" value="XM_037360606.1"/>
</dbReference>
<dbReference type="Proteomes" id="UP000636479">
    <property type="component" value="Unassembled WGS sequence"/>
</dbReference>
<evidence type="ECO:0000313" key="1">
    <source>
        <dbReference type="EMBL" id="KAF7310041.1"/>
    </source>
</evidence>
<dbReference type="AlphaFoldDB" id="A0A8H6T2V7"/>
<sequence length="299" mass="33293">MERLPTELHELILDSVATSHSKAIRSLSFASHYFHHLALPYRFHTIRLDAAERVARLRLELEALPEHRRRIYRVFVALRRSNLSALSQILRILQLSSRTLRDLAVIDTAHLGATAASAFGAVLRTAAPFQGLERLTLRGRHPALPSSDKHFPALRYLDTGGNTHPIGLPVPWSWLGSRVTVLRVVGLSAALGFATELRNGLAAIQAQGEGIESFSIVVELTRQPEVKLVGNFREKTMHRQDAEMRRILTEIELVAKSARERDAQAGRVHVDVQVVVGGDDSNAGRIEQDWLEGVDDVNK</sequence>
<accession>A0A8H6T2V7</accession>
<reference evidence="1" key="1">
    <citation type="submission" date="2020-05" db="EMBL/GenBank/DDBJ databases">
        <title>Mycena genomes resolve the evolution of fungal bioluminescence.</title>
        <authorList>
            <person name="Tsai I.J."/>
        </authorList>
    </citation>
    <scope>NUCLEOTIDE SEQUENCE</scope>
    <source>
        <strain evidence="1">171206Taipei</strain>
    </source>
</reference>
<name>A0A8H6T2V7_9AGAR</name>
<keyword evidence="2" id="KW-1185">Reference proteome</keyword>
<proteinExistence type="predicted"/>
<dbReference type="OrthoDB" id="3256367at2759"/>
<gene>
    <name evidence="1" type="ORF">MIND_00377100</name>
</gene>
<dbReference type="EMBL" id="JACAZF010000003">
    <property type="protein sequence ID" value="KAF7310041.1"/>
    <property type="molecule type" value="Genomic_DNA"/>
</dbReference>
<organism evidence="1 2">
    <name type="scientific">Mycena indigotica</name>
    <dbReference type="NCBI Taxonomy" id="2126181"/>
    <lineage>
        <taxon>Eukaryota</taxon>
        <taxon>Fungi</taxon>
        <taxon>Dikarya</taxon>
        <taxon>Basidiomycota</taxon>
        <taxon>Agaricomycotina</taxon>
        <taxon>Agaricomycetes</taxon>
        <taxon>Agaricomycetidae</taxon>
        <taxon>Agaricales</taxon>
        <taxon>Marasmiineae</taxon>
        <taxon>Mycenaceae</taxon>
        <taxon>Mycena</taxon>
    </lineage>
</organism>
<comment type="caution">
    <text evidence="1">The sequence shown here is derived from an EMBL/GenBank/DDBJ whole genome shotgun (WGS) entry which is preliminary data.</text>
</comment>
<protein>
    <submittedName>
        <fullName evidence="1">Uncharacterized protein</fullName>
    </submittedName>
</protein>